<evidence type="ECO:0000256" key="7">
    <source>
        <dbReference type="ARBA" id="ARBA00023014"/>
    </source>
</evidence>
<dbReference type="SUPFAM" id="SSF102114">
    <property type="entry name" value="Radical SAM enzymes"/>
    <property type="match status" value="1"/>
</dbReference>
<dbReference type="NCBIfam" id="NF009544">
    <property type="entry name" value="PRK12928.1"/>
    <property type="match status" value="1"/>
</dbReference>
<dbReference type="HAMAP" id="MF_00206">
    <property type="entry name" value="Lipoyl_synth"/>
    <property type="match status" value="1"/>
</dbReference>
<dbReference type="EMBL" id="CP002697">
    <property type="protein sequence ID" value="AHG60112.1"/>
    <property type="molecule type" value="Genomic_DNA"/>
</dbReference>
<keyword evidence="4 9" id="KW-0949">S-adenosyl-L-methionine</keyword>
<dbReference type="NCBIfam" id="TIGR00510">
    <property type="entry name" value="lipA"/>
    <property type="match status" value="1"/>
</dbReference>
<dbReference type="PANTHER" id="PTHR10949:SF0">
    <property type="entry name" value="LIPOYL SYNTHASE, MITOCHONDRIAL"/>
    <property type="match status" value="1"/>
</dbReference>
<keyword evidence="1 9" id="KW-0004">4Fe-4S</keyword>
<keyword evidence="5 9" id="KW-0479">Metal-binding</keyword>
<dbReference type="EC" id="2.8.1.8" evidence="9"/>
<name>W0P3T9_BUCMP</name>
<sequence length="317" mass="36175">MKRHTGVILKNKISKKINIIPIKKISEIEKKLPKPDWIKIKIPVNTSRIHNIKKALRKNNLHSVCEEAQCPNLSECFNNGTATFMILGSICTRNCPFCAVFHGKPNPVNIEEPEKLSNTIADMEIDYVVITSVVRDDLYDGGAQHFVNCIQSIRNRNKVKIEILVPDFRGKIELILKIFNTALPDIFNHNIENIPRMYKKIRPGADYKRSLSLLESFKKRYFEIPTKSGLMLGLGEKDTEIIQVMKDLYSSGVTLLTVGQYLQPSIHHLPVQRYITPLEFENIKKEALSIGFTNAFCGPFVRSSYHASFQSHLPVKK</sequence>
<dbReference type="Pfam" id="PF16881">
    <property type="entry name" value="LIAS_N"/>
    <property type="match status" value="1"/>
</dbReference>
<comment type="function">
    <text evidence="9">Catalyzes the radical-mediated insertion of two sulfur atoms into the C-6 and C-8 positions of the octanoyl moiety bound to the lipoyl domains of lipoate-dependent enzymes, thereby converting the octanoylated domains into lipoylated derivatives.</text>
</comment>
<dbReference type="InterPro" id="IPR006638">
    <property type="entry name" value="Elp3/MiaA/NifB-like_rSAM"/>
</dbReference>
<evidence type="ECO:0000256" key="6">
    <source>
        <dbReference type="ARBA" id="ARBA00023004"/>
    </source>
</evidence>
<dbReference type="Proteomes" id="UP000019087">
    <property type="component" value="Chromosome"/>
</dbReference>
<dbReference type="GO" id="GO:0005737">
    <property type="term" value="C:cytoplasm"/>
    <property type="evidence" value="ECO:0007669"/>
    <property type="project" value="UniProtKB-SubCell"/>
</dbReference>
<dbReference type="SFLD" id="SFLDF00271">
    <property type="entry name" value="lipoyl_synthase"/>
    <property type="match status" value="1"/>
</dbReference>
<keyword evidence="2 9" id="KW-0963">Cytoplasm</keyword>
<feature type="binding site" evidence="9">
    <location>
        <position position="95"/>
    </location>
    <ligand>
        <name>[4Fe-4S] cluster</name>
        <dbReference type="ChEBI" id="CHEBI:49883"/>
        <label>2</label>
        <note>4Fe-4S-S-AdoMet</note>
    </ligand>
</feature>
<evidence type="ECO:0000256" key="1">
    <source>
        <dbReference type="ARBA" id="ARBA00022485"/>
    </source>
</evidence>
<evidence type="ECO:0000256" key="2">
    <source>
        <dbReference type="ARBA" id="ARBA00022490"/>
    </source>
</evidence>
<keyword evidence="3 9" id="KW-0808">Transferase</keyword>
<accession>W0P3T9</accession>
<comment type="pathway">
    <text evidence="9">Protein modification; protein lipoylation via endogenous pathway; protein N(6)-(lipoyl)lysine from octanoyl-[acyl-carrier-protein]: step 2/2.</text>
</comment>
<evidence type="ECO:0000313" key="11">
    <source>
        <dbReference type="EMBL" id="AHG60112.1"/>
    </source>
</evidence>
<feature type="domain" description="Radical SAM core" evidence="10">
    <location>
        <begin position="77"/>
        <end position="293"/>
    </location>
</feature>
<evidence type="ECO:0000313" key="12">
    <source>
        <dbReference type="Proteomes" id="UP000019087"/>
    </source>
</evidence>
<dbReference type="GO" id="GO:0046872">
    <property type="term" value="F:metal ion binding"/>
    <property type="evidence" value="ECO:0007669"/>
    <property type="project" value="UniProtKB-KW"/>
</dbReference>
<evidence type="ECO:0000256" key="5">
    <source>
        <dbReference type="ARBA" id="ARBA00022723"/>
    </source>
</evidence>
<gene>
    <name evidence="11" type="primary">lipa</name>
    <name evidence="9" type="synonym">lipA</name>
    <name evidence="11" type="ORF">BUMPUSDA_CDS00327</name>
</gene>
<dbReference type="FunFam" id="3.20.20.70:FF:000040">
    <property type="entry name" value="Lipoyl synthase"/>
    <property type="match status" value="1"/>
</dbReference>
<dbReference type="RefSeq" id="WP_025384582.1">
    <property type="nucleotide sequence ID" value="NZ_CP002697.1"/>
</dbReference>
<dbReference type="SMART" id="SM00729">
    <property type="entry name" value="Elp3"/>
    <property type="match status" value="1"/>
</dbReference>
<feature type="binding site" evidence="9">
    <location>
        <position position="91"/>
    </location>
    <ligand>
        <name>[4Fe-4S] cluster</name>
        <dbReference type="ChEBI" id="CHEBI:49883"/>
        <label>2</label>
        <note>4Fe-4S-S-AdoMet</note>
    </ligand>
</feature>
<organism evidence="11 12">
    <name type="scientific">Buchnera aphidicola str. USDA</name>
    <name type="common">Myzus persicae</name>
    <dbReference type="NCBI Taxonomy" id="1009856"/>
    <lineage>
        <taxon>Bacteria</taxon>
        <taxon>Pseudomonadati</taxon>
        <taxon>Pseudomonadota</taxon>
        <taxon>Gammaproteobacteria</taxon>
        <taxon>Enterobacterales</taxon>
        <taxon>Erwiniaceae</taxon>
        <taxon>Buchnera</taxon>
    </lineage>
</organism>
<dbReference type="InterPro" id="IPR058240">
    <property type="entry name" value="rSAM_sf"/>
</dbReference>
<comment type="cofactor">
    <cofactor evidence="9">
        <name>[4Fe-4S] cluster</name>
        <dbReference type="ChEBI" id="CHEBI:49883"/>
    </cofactor>
    <text evidence="9">Binds 2 [4Fe-4S] clusters per subunit. One cluster is coordinated with 3 cysteines and an exchangeable S-adenosyl-L-methionine.</text>
</comment>
<feature type="binding site" evidence="9">
    <location>
        <position position="65"/>
    </location>
    <ligand>
        <name>[4Fe-4S] cluster</name>
        <dbReference type="ChEBI" id="CHEBI:49883"/>
        <label>1</label>
    </ligand>
</feature>
<dbReference type="HOGENOM" id="CLU_033144_2_1_6"/>
<dbReference type="AlphaFoldDB" id="W0P3T9"/>
<comment type="subcellular location">
    <subcellularLocation>
        <location evidence="9">Cytoplasm</location>
    </subcellularLocation>
</comment>
<dbReference type="InterPro" id="IPR013785">
    <property type="entry name" value="Aldolase_TIM"/>
</dbReference>
<evidence type="ECO:0000256" key="8">
    <source>
        <dbReference type="ARBA" id="ARBA00047326"/>
    </source>
</evidence>
<reference evidence="11 12" key="1">
    <citation type="journal article" date="2013" name="BMC Genomics">
        <title>Comparative analysis of genome sequences from four strains of the Buchnera aphidicola Mp endosymbion of the green peach aphid, Myzus persicae.</title>
        <authorList>
            <person name="Jiang Z."/>
            <person name="Jones D.H."/>
            <person name="Khuri S."/>
            <person name="Tsinoremas N.F."/>
            <person name="Wyss T."/>
            <person name="Jander G."/>
            <person name="Wilson A.C."/>
        </authorList>
    </citation>
    <scope>NUCLEOTIDE SEQUENCE [LARGE SCALE GENOMIC DNA]</scope>
    <source>
        <strain evidence="12">str. USDA (Myzus persicae)</strain>
    </source>
</reference>
<dbReference type="GO" id="GO:0051539">
    <property type="term" value="F:4 iron, 4 sulfur cluster binding"/>
    <property type="evidence" value="ECO:0007669"/>
    <property type="project" value="UniProtKB-UniRule"/>
</dbReference>
<dbReference type="Pfam" id="PF04055">
    <property type="entry name" value="Radical_SAM"/>
    <property type="match status" value="1"/>
</dbReference>
<dbReference type="NCBIfam" id="NF004019">
    <property type="entry name" value="PRK05481.1"/>
    <property type="match status" value="1"/>
</dbReference>
<dbReference type="InterPro" id="IPR031691">
    <property type="entry name" value="LIAS_N"/>
</dbReference>
<dbReference type="UniPathway" id="UPA00538">
    <property type="reaction ID" value="UER00593"/>
</dbReference>
<dbReference type="GO" id="GO:0009249">
    <property type="term" value="P:protein lipoylation"/>
    <property type="evidence" value="ECO:0007669"/>
    <property type="project" value="UniProtKB-UniRule"/>
</dbReference>
<dbReference type="GO" id="GO:0016992">
    <property type="term" value="F:lipoate synthase activity"/>
    <property type="evidence" value="ECO:0007669"/>
    <property type="project" value="UniProtKB-UniRule"/>
</dbReference>
<dbReference type="Gene3D" id="3.20.20.70">
    <property type="entry name" value="Aldolase class I"/>
    <property type="match status" value="1"/>
</dbReference>
<feature type="binding site" evidence="9">
    <location>
        <position position="98"/>
    </location>
    <ligand>
        <name>[4Fe-4S] cluster</name>
        <dbReference type="ChEBI" id="CHEBI:49883"/>
        <label>2</label>
        <note>4Fe-4S-S-AdoMet</note>
    </ligand>
</feature>
<evidence type="ECO:0000259" key="10">
    <source>
        <dbReference type="PROSITE" id="PS51918"/>
    </source>
</evidence>
<comment type="catalytic activity">
    <reaction evidence="8 9">
        <text>[[Fe-S] cluster scaffold protein carrying a second [4Fe-4S](2+) cluster] + N(6)-octanoyl-L-lysyl-[protein] + 2 oxidized [2Fe-2S]-[ferredoxin] + 2 S-adenosyl-L-methionine + 4 H(+) = [[Fe-S] cluster scaffold protein] + N(6)-[(R)-dihydrolipoyl]-L-lysyl-[protein] + 4 Fe(3+) + 2 hydrogen sulfide + 2 5'-deoxyadenosine + 2 L-methionine + 2 reduced [2Fe-2S]-[ferredoxin]</text>
        <dbReference type="Rhea" id="RHEA:16585"/>
        <dbReference type="Rhea" id="RHEA-COMP:9928"/>
        <dbReference type="Rhea" id="RHEA-COMP:10000"/>
        <dbReference type="Rhea" id="RHEA-COMP:10001"/>
        <dbReference type="Rhea" id="RHEA-COMP:10475"/>
        <dbReference type="Rhea" id="RHEA-COMP:14568"/>
        <dbReference type="Rhea" id="RHEA-COMP:14569"/>
        <dbReference type="ChEBI" id="CHEBI:15378"/>
        <dbReference type="ChEBI" id="CHEBI:17319"/>
        <dbReference type="ChEBI" id="CHEBI:29034"/>
        <dbReference type="ChEBI" id="CHEBI:29919"/>
        <dbReference type="ChEBI" id="CHEBI:33722"/>
        <dbReference type="ChEBI" id="CHEBI:33737"/>
        <dbReference type="ChEBI" id="CHEBI:33738"/>
        <dbReference type="ChEBI" id="CHEBI:57844"/>
        <dbReference type="ChEBI" id="CHEBI:59789"/>
        <dbReference type="ChEBI" id="CHEBI:78809"/>
        <dbReference type="ChEBI" id="CHEBI:83100"/>
        <dbReference type="EC" id="2.8.1.8"/>
    </reaction>
</comment>
<evidence type="ECO:0000256" key="3">
    <source>
        <dbReference type="ARBA" id="ARBA00022679"/>
    </source>
</evidence>
<dbReference type="PATRIC" id="fig|1009856.3.peg.261"/>
<dbReference type="SFLD" id="SFLDG01058">
    <property type="entry name" value="lipoyl_synthase_like"/>
    <property type="match status" value="1"/>
</dbReference>
<dbReference type="PROSITE" id="PS51918">
    <property type="entry name" value="RADICAL_SAM"/>
    <property type="match status" value="1"/>
</dbReference>
<dbReference type="SFLD" id="SFLDS00029">
    <property type="entry name" value="Radical_SAM"/>
    <property type="match status" value="1"/>
</dbReference>
<proteinExistence type="inferred from homology"/>
<dbReference type="PIRSF" id="PIRSF005963">
    <property type="entry name" value="Lipoyl_synth"/>
    <property type="match status" value="1"/>
</dbReference>
<keyword evidence="6 9" id="KW-0408">Iron</keyword>
<protein>
    <recommendedName>
        <fullName evidence="9">Lipoyl synthase</fullName>
        <ecNumber evidence="9">2.8.1.8</ecNumber>
    </recommendedName>
    <alternativeName>
        <fullName evidence="9">Lip-syn</fullName>
        <shortName evidence="9">LS</shortName>
    </alternativeName>
    <alternativeName>
        <fullName evidence="9">Lipoate synthase</fullName>
    </alternativeName>
    <alternativeName>
        <fullName evidence="9">Lipoic acid synthase</fullName>
    </alternativeName>
    <alternativeName>
        <fullName evidence="9">Sulfur insertion protein LipA</fullName>
    </alternativeName>
</protein>
<dbReference type="InterPro" id="IPR007197">
    <property type="entry name" value="rSAM"/>
</dbReference>
<dbReference type="PANTHER" id="PTHR10949">
    <property type="entry name" value="LIPOYL SYNTHASE"/>
    <property type="match status" value="1"/>
</dbReference>
<dbReference type="InterPro" id="IPR003698">
    <property type="entry name" value="Lipoyl_synth"/>
</dbReference>
<feature type="binding site" evidence="9">
    <location>
        <position position="76"/>
    </location>
    <ligand>
        <name>[4Fe-4S] cluster</name>
        <dbReference type="ChEBI" id="CHEBI:49883"/>
        <label>1</label>
    </ligand>
</feature>
<evidence type="ECO:0000256" key="9">
    <source>
        <dbReference type="HAMAP-Rule" id="MF_00206"/>
    </source>
</evidence>
<feature type="binding site" evidence="9">
    <location>
        <position position="304"/>
    </location>
    <ligand>
        <name>[4Fe-4S] cluster</name>
        <dbReference type="ChEBI" id="CHEBI:49883"/>
        <label>1</label>
    </ligand>
</feature>
<evidence type="ECO:0000256" key="4">
    <source>
        <dbReference type="ARBA" id="ARBA00022691"/>
    </source>
</evidence>
<feature type="binding site" evidence="9">
    <location>
        <position position="70"/>
    </location>
    <ligand>
        <name>[4Fe-4S] cluster</name>
        <dbReference type="ChEBI" id="CHEBI:49883"/>
        <label>1</label>
    </ligand>
</feature>
<keyword evidence="7 9" id="KW-0411">Iron-sulfur</keyword>
<comment type="similarity">
    <text evidence="9">Belongs to the radical SAM superfamily. Lipoyl synthase family.</text>
</comment>
<dbReference type="KEGG" id="bapu:BUMPUSDA_CDS00327"/>